<reference evidence="8" key="1">
    <citation type="submission" date="2021-08" db="EMBL/GenBank/DDBJ databases">
        <title>WGS assembly of Ceratopteris richardii.</title>
        <authorList>
            <person name="Marchant D.B."/>
            <person name="Chen G."/>
            <person name="Jenkins J."/>
            <person name="Shu S."/>
            <person name="Leebens-Mack J."/>
            <person name="Grimwood J."/>
            <person name="Schmutz J."/>
            <person name="Soltis P."/>
            <person name="Soltis D."/>
            <person name="Chen Z.-H."/>
        </authorList>
    </citation>
    <scope>NUCLEOTIDE SEQUENCE</scope>
    <source>
        <strain evidence="8">Whitten #5841</strain>
        <tissue evidence="8">Leaf</tissue>
    </source>
</reference>
<evidence type="ECO:0000256" key="5">
    <source>
        <dbReference type="ARBA" id="ARBA00023136"/>
    </source>
</evidence>
<protein>
    <recommendedName>
        <fullName evidence="7">Transmembrane protein 135 N-terminal domain-containing protein</fullName>
    </recommendedName>
</protein>
<dbReference type="OrthoDB" id="291792at2759"/>
<evidence type="ECO:0000256" key="4">
    <source>
        <dbReference type="ARBA" id="ARBA00022989"/>
    </source>
</evidence>
<dbReference type="Proteomes" id="UP000825935">
    <property type="component" value="Chromosome 38"/>
</dbReference>
<dbReference type="OMA" id="FGHICKP"/>
<keyword evidence="5" id="KW-0472">Membrane</keyword>
<dbReference type="InterPro" id="IPR031926">
    <property type="entry name" value="TMEM135_N"/>
</dbReference>
<evidence type="ECO:0000256" key="1">
    <source>
        <dbReference type="ARBA" id="ARBA00004127"/>
    </source>
</evidence>
<evidence type="ECO:0000313" key="9">
    <source>
        <dbReference type="Proteomes" id="UP000825935"/>
    </source>
</evidence>
<comment type="caution">
    <text evidence="8">The sequence shown here is derived from an EMBL/GenBank/DDBJ whole genome shotgun (WGS) entry which is preliminary data.</text>
</comment>
<dbReference type="InterPro" id="IPR026749">
    <property type="entry name" value="Tmem135"/>
</dbReference>
<dbReference type="Pfam" id="PF15982">
    <property type="entry name" value="TMEM135_C_rich"/>
    <property type="match status" value="1"/>
</dbReference>
<keyword evidence="4" id="KW-1133">Transmembrane helix</keyword>
<name>A0A8T2Q3M7_CERRI</name>
<dbReference type="PANTHER" id="PTHR12459">
    <property type="entry name" value="TRANSMEMBRANE PROTEIN 135-RELATED"/>
    <property type="match status" value="1"/>
</dbReference>
<evidence type="ECO:0000256" key="2">
    <source>
        <dbReference type="ARBA" id="ARBA00008924"/>
    </source>
</evidence>
<accession>A0A8T2Q3M7</accession>
<comment type="similarity">
    <text evidence="2">Belongs to the TMEM135 family.</text>
</comment>
<sequence length="513" mass="56291">MHSGAMTSRKDMNSKLREQPNNSFHDDSLPSSSGGTDAADASAGPSTLRSPDGDDSEWRAVERCLTASLKAFTVGASLRGGLSLFSFLSGFRKRRIKASGSSQRPNADLLKSTVKEAMRYGLFLGAFAGTFSTVDEVLSAIGGFQRTAGWRAFVAGAMAGPSLLLTGPDVQHTSMAIYILLRAAVLAARCGIKSEQFGWLFRPFAWQHGDVALMCLSSSQILSAWILKPESLPSSYISFLNKHGGKDKSVINSLRDIAFSDQGRHFDIVRKFYKSMNMDAPLDSNINTTCSVIHANQGCLSHFISFLGQAYLRSLPVYVPVYLIPAIIVHRQAILKKPLPIFLKTLIGTVRSSLFLSTYCASAWFWTCILFRATRCEPASIAVSTFPTGLAVSIEKKSRRMEIALYCFARALESFAICFTDGDAMLSKWKSKAPKRVDVVLFSIATSIIMHCYAQEREVFRSKYLNVLDWIFGIPHDPPIMQPPLVKVSSMSHLLGVLQDSKGHKPTLLPGTS</sequence>
<evidence type="ECO:0000259" key="7">
    <source>
        <dbReference type="Pfam" id="PF15982"/>
    </source>
</evidence>
<gene>
    <name evidence="8" type="ORF">KP509_38G033500</name>
</gene>
<dbReference type="PANTHER" id="PTHR12459:SF15">
    <property type="entry name" value="TRANSMEMBRANE PROTEIN 135"/>
    <property type="match status" value="1"/>
</dbReference>
<feature type="region of interest" description="Disordered" evidence="6">
    <location>
        <begin position="1"/>
        <end position="55"/>
    </location>
</feature>
<evidence type="ECO:0000313" key="8">
    <source>
        <dbReference type="EMBL" id="KAH7278268.1"/>
    </source>
</evidence>
<comment type="subcellular location">
    <subcellularLocation>
        <location evidence="1">Endomembrane system</location>
        <topology evidence="1">Multi-pass membrane protein</topology>
    </subcellularLocation>
</comment>
<evidence type="ECO:0000256" key="6">
    <source>
        <dbReference type="SAM" id="MobiDB-lite"/>
    </source>
</evidence>
<keyword evidence="3" id="KW-0812">Transmembrane</keyword>
<evidence type="ECO:0000256" key="3">
    <source>
        <dbReference type="ARBA" id="ARBA00022692"/>
    </source>
</evidence>
<feature type="compositionally biased region" description="Low complexity" evidence="6">
    <location>
        <begin position="30"/>
        <end position="47"/>
    </location>
</feature>
<dbReference type="EMBL" id="CM035443">
    <property type="protein sequence ID" value="KAH7278268.1"/>
    <property type="molecule type" value="Genomic_DNA"/>
</dbReference>
<keyword evidence="9" id="KW-1185">Reference proteome</keyword>
<dbReference type="GO" id="GO:0012505">
    <property type="term" value="C:endomembrane system"/>
    <property type="evidence" value="ECO:0007669"/>
    <property type="project" value="UniProtKB-SubCell"/>
</dbReference>
<organism evidence="8 9">
    <name type="scientific">Ceratopteris richardii</name>
    <name type="common">Triangle waterfern</name>
    <dbReference type="NCBI Taxonomy" id="49495"/>
    <lineage>
        <taxon>Eukaryota</taxon>
        <taxon>Viridiplantae</taxon>
        <taxon>Streptophyta</taxon>
        <taxon>Embryophyta</taxon>
        <taxon>Tracheophyta</taxon>
        <taxon>Polypodiopsida</taxon>
        <taxon>Polypodiidae</taxon>
        <taxon>Polypodiales</taxon>
        <taxon>Pteridineae</taxon>
        <taxon>Pteridaceae</taxon>
        <taxon>Parkerioideae</taxon>
        <taxon>Ceratopteris</taxon>
    </lineage>
</organism>
<feature type="domain" description="Transmembrane protein 135 N-terminal" evidence="7">
    <location>
        <begin position="298"/>
        <end position="413"/>
    </location>
</feature>
<proteinExistence type="inferred from homology"/>
<dbReference type="AlphaFoldDB" id="A0A8T2Q3M7"/>
<feature type="compositionally biased region" description="Basic and acidic residues" evidence="6">
    <location>
        <begin position="8"/>
        <end position="28"/>
    </location>
</feature>